<comment type="similarity">
    <text evidence="2 6">Belongs to the class-V pyridoxal-phosphate-dependent aminotransferase family.</text>
</comment>
<dbReference type="PANTHER" id="PTHR21152:SF24">
    <property type="entry name" value="ALANINE--GLYOXYLATE AMINOTRANSFERASE 1"/>
    <property type="match status" value="1"/>
</dbReference>
<evidence type="ECO:0000313" key="9">
    <source>
        <dbReference type="EMBL" id="CAD9367998.1"/>
    </source>
</evidence>
<dbReference type="InterPro" id="IPR015424">
    <property type="entry name" value="PyrdxlP-dep_Trfase"/>
</dbReference>
<keyword evidence="4" id="KW-0808">Transferase</keyword>
<dbReference type="Gene3D" id="3.40.640.10">
    <property type="entry name" value="Type I PLP-dependent aspartate aminotransferase-like (Major domain)"/>
    <property type="match status" value="1"/>
</dbReference>
<dbReference type="GO" id="GO:0019265">
    <property type="term" value="P:glycine biosynthetic process, by transamination of glyoxylate"/>
    <property type="evidence" value="ECO:0007669"/>
    <property type="project" value="TreeGrafter"/>
</dbReference>
<dbReference type="AlphaFoldDB" id="A0A7S2F0G4"/>
<dbReference type="InterPro" id="IPR000192">
    <property type="entry name" value="Aminotrans_V_dom"/>
</dbReference>
<evidence type="ECO:0000256" key="7">
    <source>
        <dbReference type="RuleBase" id="RU004504"/>
    </source>
</evidence>
<organism evidence="9">
    <name type="scientific">Pycnococcus provasolii</name>
    <dbReference type="NCBI Taxonomy" id="41880"/>
    <lineage>
        <taxon>Eukaryota</taxon>
        <taxon>Viridiplantae</taxon>
        <taxon>Chlorophyta</taxon>
        <taxon>Pseudoscourfieldiophyceae</taxon>
        <taxon>Pseudoscourfieldiales</taxon>
        <taxon>Pycnococcaceae</taxon>
        <taxon>Pycnococcus</taxon>
    </lineage>
</organism>
<protein>
    <recommendedName>
        <fullName evidence="8">Aminotransferase class V domain-containing protein</fullName>
    </recommendedName>
</protein>
<reference evidence="9" key="1">
    <citation type="submission" date="2021-01" db="EMBL/GenBank/DDBJ databases">
        <authorList>
            <person name="Corre E."/>
            <person name="Pelletier E."/>
            <person name="Niang G."/>
            <person name="Scheremetjew M."/>
            <person name="Finn R."/>
            <person name="Kale V."/>
            <person name="Holt S."/>
            <person name="Cochrane G."/>
            <person name="Meng A."/>
            <person name="Brown T."/>
            <person name="Cohen L."/>
        </authorList>
    </citation>
    <scope>NUCLEOTIDE SEQUENCE</scope>
    <source>
        <strain evidence="9">RCC733</strain>
    </source>
</reference>
<dbReference type="Gene3D" id="3.90.1150.10">
    <property type="entry name" value="Aspartate Aminotransferase, domain 1"/>
    <property type="match status" value="1"/>
</dbReference>
<dbReference type="FunFam" id="3.40.640.10:FF:000054">
    <property type="entry name" value="Serine--glyoxylate aminotransferase"/>
    <property type="match status" value="1"/>
</dbReference>
<dbReference type="GO" id="GO:0008453">
    <property type="term" value="F:alanine-glyoxylate transaminase activity"/>
    <property type="evidence" value="ECO:0007669"/>
    <property type="project" value="TreeGrafter"/>
</dbReference>
<accession>A0A7S2F0G4</accession>
<dbReference type="InterPro" id="IPR020578">
    <property type="entry name" value="Aminotrans_V_PyrdxlP_BS"/>
</dbReference>
<feature type="domain" description="Aminotransferase class V" evidence="8">
    <location>
        <begin position="111"/>
        <end position="360"/>
    </location>
</feature>
<dbReference type="PANTHER" id="PTHR21152">
    <property type="entry name" value="AMINOTRANSFERASE CLASS V"/>
    <property type="match status" value="1"/>
</dbReference>
<proteinExistence type="inferred from homology"/>
<evidence type="ECO:0000256" key="5">
    <source>
        <dbReference type="ARBA" id="ARBA00022898"/>
    </source>
</evidence>
<evidence type="ECO:0000259" key="8">
    <source>
        <dbReference type="Pfam" id="PF00266"/>
    </source>
</evidence>
<name>A0A7S2F0G4_9CHLO</name>
<comment type="cofactor">
    <cofactor evidence="1 7">
        <name>pyridoxal 5'-phosphate</name>
        <dbReference type="ChEBI" id="CHEBI:597326"/>
    </cofactor>
</comment>
<evidence type="ECO:0000256" key="1">
    <source>
        <dbReference type="ARBA" id="ARBA00001933"/>
    </source>
</evidence>
<keyword evidence="3" id="KW-0032">Aminotransferase</keyword>
<dbReference type="PROSITE" id="PS00595">
    <property type="entry name" value="AA_TRANSFER_CLASS_5"/>
    <property type="match status" value="1"/>
</dbReference>
<evidence type="ECO:0000256" key="6">
    <source>
        <dbReference type="RuleBase" id="RU004075"/>
    </source>
</evidence>
<dbReference type="InterPro" id="IPR015422">
    <property type="entry name" value="PyrdxlP-dep_Trfase_small"/>
</dbReference>
<dbReference type="InterPro" id="IPR015421">
    <property type="entry name" value="PyrdxlP-dep_Trfase_major"/>
</dbReference>
<evidence type="ECO:0000256" key="4">
    <source>
        <dbReference type="ARBA" id="ARBA00022679"/>
    </source>
</evidence>
<dbReference type="Pfam" id="PF00266">
    <property type="entry name" value="Aminotran_5"/>
    <property type="match status" value="1"/>
</dbReference>
<evidence type="ECO:0000256" key="2">
    <source>
        <dbReference type="ARBA" id="ARBA00009236"/>
    </source>
</evidence>
<gene>
    <name evidence="9" type="ORF">PPRO1471_LOCUS898</name>
</gene>
<dbReference type="CDD" id="cd06451">
    <property type="entry name" value="AGAT_like"/>
    <property type="match status" value="1"/>
</dbReference>
<dbReference type="FunFam" id="3.90.1150.10:FF:000031">
    <property type="entry name" value="Serine--glyoxylate aminotransferase"/>
    <property type="match status" value="1"/>
</dbReference>
<sequence length="502" mass="53975">MSSVLYTAMWRPLVNNSNALLTSSVAARYHFPSIAALSTRTFASSSASSSSASSASSSSSAASAAAASSSSSAGAASEYLCPEFSYTPPGKHHLFVPGPTNIPDSVQREMHRASLNHRDPFFKTVTYQALNDVKYLFKTHQGQPYVFPGTGTGAWEAGFTNTLSEGDKVIMFRYGQFSHLWVDMAQRLGLNVICLEEPWGNGADEAKLEQVLKEHPDTKAVCVVHNETTTGVTSDLPACRAAMDRAGSDALLMVDGVSSIGACEFKMDEWGVDIAVTGSQKALSLPTGLALVCASPKAKSKLASSNLKKVYYSFEDMDKFNAVGGFPYTPSIPLLYGLIEAMRLIKEEGLDNVIARHARFGEGTRAAAKAWGLETLCTQPRWYSNSLTVLKAPPEITDTSDFVTYMYCKYNVSLGLGLSEVQGKVFRIGHLGSMDEVSLLGAIAATEMGLRDYGALKNVSNGAGVGAALDYFRRTARMIPTRDHVVHDPMIQDNQTPMTASG</sequence>
<dbReference type="GO" id="GO:0004760">
    <property type="term" value="F:L-serine-pyruvate transaminase activity"/>
    <property type="evidence" value="ECO:0007669"/>
    <property type="project" value="TreeGrafter"/>
</dbReference>
<dbReference type="EMBL" id="HBGR01001340">
    <property type="protein sequence ID" value="CAD9367998.1"/>
    <property type="molecule type" value="Transcribed_RNA"/>
</dbReference>
<evidence type="ECO:0000256" key="3">
    <source>
        <dbReference type="ARBA" id="ARBA00022576"/>
    </source>
</evidence>
<dbReference type="GO" id="GO:0005777">
    <property type="term" value="C:peroxisome"/>
    <property type="evidence" value="ECO:0007669"/>
    <property type="project" value="TreeGrafter"/>
</dbReference>
<dbReference type="SUPFAM" id="SSF53383">
    <property type="entry name" value="PLP-dependent transferases"/>
    <property type="match status" value="1"/>
</dbReference>
<keyword evidence="5" id="KW-0663">Pyridoxal phosphate</keyword>